<reference evidence="15" key="1">
    <citation type="journal article" date="2019" name="Mar. Drugs">
        <title>Conotoxin diversity in the venom gland transcriptome of the Magician's Cone, Pionoconus magus.</title>
        <authorList>
            <person name="Pardos-Blas J.R."/>
            <person name="Irisarri I."/>
            <person name="Abalde S."/>
            <person name="Tenorio M.J."/>
            <person name="Zardoya R."/>
        </authorList>
    </citation>
    <scope>NUCLEOTIDE SEQUENCE</scope>
    <source>
        <strain evidence="15">PMAG316</strain>
        <tissue evidence="15">Venom gland</tissue>
    </source>
</reference>
<evidence type="ECO:0000256" key="7">
    <source>
        <dbReference type="ARBA" id="ARBA00022824"/>
    </source>
</evidence>
<dbReference type="EMBL" id="BK011281">
    <property type="protein sequence ID" value="DAC80629.1"/>
    <property type="molecule type" value="mRNA"/>
</dbReference>
<dbReference type="InterPro" id="IPR036249">
    <property type="entry name" value="Thioredoxin-like_sf"/>
</dbReference>
<evidence type="ECO:0000256" key="3">
    <source>
        <dbReference type="ARBA" id="ARBA00006347"/>
    </source>
</evidence>
<dbReference type="GO" id="GO:0005788">
    <property type="term" value="C:endoplasmic reticulum lumen"/>
    <property type="evidence" value="ECO:0007669"/>
    <property type="project" value="UniProtKB-SubCell"/>
</dbReference>
<dbReference type="PROSITE" id="PS51352">
    <property type="entry name" value="THIOREDOXIN_2"/>
    <property type="match status" value="3"/>
</dbReference>
<comment type="similarity">
    <text evidence="3 12">Belongs to the protein disulfide isomerase family.</text>
</comment>
<dbReference type="FunFam" id="3.40.30.10:FF:000107">
    <property type="entry name" value="Protein disulfide-isomerase 5-2"/>
    <property type="match status" value="1"/>
</dbReference>
<feature type="disulfide bond" description="Redox-active" evidence="11">
    <location>
        <begin position="533"/>
        <end position="536"/>
    </location>
</feature>
<evidence type="ECO:0000256" key="12">
    <source>
        <dbReference type="RuleBase" id="RU004208"/>
    </source>
</evidence>
<dbReference type="GO" id="GO:0006457">
    <property type="term" value="P:protein folding"/>
    <property type="evidence" value="ECO:0007669"/>
    <property type="project" value="TreeGrafter"/>
</dbReference>
<dbReference type="GO" id="GO:0009986">
    <property type="term" value="C:cell surface"/>
    <property type="evidence" value="ECO:0007669"/>
    <property type="project" value="TreeGrafter"/>
</dbReference>
<feature type="domain" description="Thioredoxin" evidence="14">
    <location>
        <begin position="27"/>
        <end position="149"/>
    </location>
</feature>
<dbReference type="Pfam" id="PF00085">
    <property type="entry name" value="Thioredoxin"/>
    <property type="match status" value="3"/>
</dbReference>
<evidence type="ECO:0000256" key="10">
    <source>
        <dbReference type="ARBA" id="ARBA00023284"/>
    </source>
</evidence>
<keyword evidence="5 13" id="KW-0732">Signal</keyword>
<dbReference type="CDD" id="cd02961">
    <property type="entry name" value="PDI_a_family"/>
    <property type="match status" value="2"/>
</dbReference>
<dbReference type="NCBIfam" id="TIGR01130">
    <property type="entry name" value="ER_PDI_fam"/>
    <property type="match status" value="1"/>
</dbReference>
<evidence type="ECO:0000256" key="13">
    <source>
        <dbReference type="RuleBase" id="RU361130"/>
    </source>
</evidence>
<proteinExistence type="evidence at transcript level"/>
<dbReference type="PANTHER" id="PTHR18929">
    <property type="entry name" value="PROTEIN DISULFIDE ISOMERASE"/>
    <property type="match status" value="1"/>
</dbReference>
<dbReference type="NCBIfam" id="TIGR01126">
    <property type="entry name" value="pdi_dom"/>
    <property type="match status" value="3"/>
</dbReference>
<organism evidence="15">
    <name type="scientific">Conus magus</name>
    <name type="common">Magical cone</name>
    <dbReference type="NCBI Taxonomy" id="6492"/>
    <lineage>
        <taxon>Eukaryota</taxon>
        <taxon>Metazoa</taxon>
        <taxon>Spiralia</taxon>
        <taxon>Lophotrochozoa</taxon>
        <taxon>Mollusca</taxon>
        <taxon>Gastropoda</taxon>
        <taxon>Caenogastropoda</taxon>
        <taxon>Neogastropoda</taxon>
        <taxon>Conoidea</taxon>
        <taxon>Conidae</taxon>
        <taxon>Conus</taxon>
        <taxon>Pionoconus</taxon>
    </lineage>
</organism>
<keyword evidence="7" id="KW-0256">Endoplasmic reticulum</keyword>
<evidence type="ECO:0000256" key="9">
    <source>
        <dbReference type="ARBA" id="ARBA00023235"/>
    </source>
</evidence>
<dbReference type="AlphaFoldDB" id="A0A679PDT1"/>
<keyword evidence="8 11" id="KW-1015">Disulfide bond</keyword>
<accession>A0A679PDT1</accession>
<evidence type="ECO:0000256" key="2">
    <source>
        <dbReference type="ARBA" id="ARBA00004319"/>
    </source>
</evidence>
<dbReference type="CDD" id="cd02995">
    <property type="entry name" value="PDI_a_PDI_a'_C"/>
    <property type="match status" value="1"/>
</dbReference>
<dbReference type="PRINTS" id="PR00421">
    <property type="entry name" value="THIOREDOXIN"/>
</dbReference>
<evidence type="ECO:0000259" key="14">
    <source>
        <dbReference type="PROSITE" id="PS51352"/>
    </source>
</evidence>
<protein>
    <recommendedName>
        <fullName evidence="4 13">Protein disulfide-isomerase</fullName>
        <ecNumber evidence="4 13">5.3.4.1</ecNumber>
    </recommendedName>
</protein>
<sequence>MDPKKVLLLTFALFLLIVNISCEEEESEDVSETESGTDEDDDGVTVLNKGNFADFIESTDTVLVEFYAPWCGHCKHLAPEYAAAAKELKQMDPPVLLAKVDATVESELAQEHEVTGYPTLKFFKNGKGYEYDGPRVQQGIVSYMKERASPTWAPEPDAVVVLTKENFTNIVNQEDLMLVEFYAPWCGHCKSLAPKYEKAAKVLKAGPEPIVLAKVDATAETELASQYGVSGYPTLKVFRKGRAFEYKGQREQYEIVSYMNKQRGEPAKPVDKEALKFYLPEDDISVLAFFESEADDLLQVYQDALHDKREEYTLGYTTDPALFKRYKANPKSILVLNPERYYTKFEPKWHILKLEEDSSSDDINQFIHDHQFPLVGAYDGKLNQRYTQASPVCIFFYTVDWSFDHREATQSWRHKIAEIAKDYKEIKFAVANDESNDYLLKQFGLEYSGEEMSVGIIADGKKYPMEAMEEFDSDQIREFLDEFRKGKLVPHVKSQPIPKKQQGPVKVVVGKTFEKIVQDTKKDVLIELYAPWCGHCKNLEPVYKELAKKFKPAKNLVIAKMDATANDVPDEYKVEGFPTIYFAPANKKSVPIKYEGGRALEDFEKFLKEKATVSLGSLKDEL</sequence>
<dbReference type="InterPro" id="IPR005788">
    <property type="entry name" value="PDI_thioredoxin-like_dom"/>
</dbReference>
<evidence type="ECO:0000256" key="6">
    <source>
        <dbReference type="ARBA" id="ARBA00022737"/>
    </source>
</evidence>
<comment type="catalytic activity">
    <reaction evidence="1 13">
        <text>Catalyzes the rearrangement of -S-S- bonds in proteins.</text>
        <dbReference type="EC" id="5.3.4.1"/>
    </reaction>
</comment>
<evidence type="ECO:0000256" key="8">
    <source>
        <dbReference type="ARBA" id="ARBA00023157"/>
    </source>
</evidence>
<feature type="chain" id="PRO_5025710773" description="Protein disulfide-isomerase" evidence="13">
    <location>
        <begin position="23"/>
        <end position="622"/>
    </location>
</feature>
<evidence type="ECO:0000256" key="11">
    <source>
        <dbReference type="PIRSR" id="PIRSR605792-51"/>
    </source>
</evidence>
<dbReference type="GO" id="GO:0034976">
    <property type="term" value="P:response to endoplasmic reticulum stress"/>
    <property type="evidence" value="ECO:0007669"/>
    <property type="project" value="TreeGrafter"/>
</dbReference>
<dbReference type="PANTHER" id="PTHR18929:SF210">
    <property type="entry name" value="PROTEIN DISULFIDE-ISOMERASE A4"/>
    <property type="match status" value="1"/>
</dbReference>
<evidence type="ECO:0000256" key="5">
    <source>
        <dbReference type="ARBA" id="ARBA00022729"/>
    </source>
</evidence>
<dbReference type="InterPro" id="IPR013766">
    <property type="entry name" value="Thioredoxin_domain"/>
</dbReference>
<dbReference type="FunFam" id="3.40.30.10:FF:000045">
    <property type="entry name" value="Disulfide-isomerase A3"/>
    <property type="match status" value="1"/>
</dbReference>
<evidence type="ECO:0000313" key="15">
    <source>
        <dbReference type="EMBL" id="DAC80629.1"/>
    </source>
</evidence>
<dbReference type="FunFam" id="3.40.30.10:FF:000023">
    <property type="entry name" value="Protein disulfide-isomerase"/>
    <property type="match status" value="1"/>
</dbReference>
<name>A0A679PDT1_CONMA</name>
<feature type="disulfide bond" description="Redox-active" evidence="11">
    <location>
        <begin position="186"/>
        <end position="189"/>
    </location>
</feature>
<evidence type="ECO:0000256" key="1">
    <source>
        <dbReference type="ARBA" id="ARBA00001182"/>
    </source>
</evidence>
<dbReference type="PROSITE" id="PS00194">
    <property type="entry name" value="THIOREDOXIN_1"/>
    <property type="match status" value="3"/>
</dbReference>
<keyword evidence="10 11" id="KW-0676">Redox-active center</keyword>
<dbReference type="EC" id="5.3.4.1" evidence="4 13"/>
<keyword evidence="9 13" id="KW-0413">Isomerase</keyword>
<dbReference type="Pfam" id="PF13848">
    <property type="entry name" value="Thioredoxin_6"/>
    <property type="match status" value="1"/>
</dbReference>
<feature type="domain" description="Thioredoxin" evidence="14">
    <location>
        <begin position="483"/>
        <end position="612"/>
    </location>
</feature>
<dbReference type="SUPFAM" id="SSF52833">
    <property type="entry name" value="Thioredoxin-like"/>
    <property type="match status" value="5"/>
</dbReference>
<comment type="subcellular location">
    <subcellularLocation>
        <location evidence="2">Endoplasmic reticulum lumen</location>
    </subcellularLocation>
</comment>
<dbReference type="InterPro" id="IPR017937">
    <property type="entry name" value="Thioredoxin_CS"/>
</dbReference>
<feature type="signal peptide" evidence="13">
    <location>
        <begin position="1"/>
        <end position="22"/>
    </location>
</feature>
<evidence type="ECO:0000256" key="4">
    <source>
        <dbReference type="ARBA" id="ARBA00012723"/>
    </source>
</evidence>
<dbReference type="Gene3D" id="3.40.30.10">
    <property type="entry name" value="Glutaredoxin"/>
    <property type="match status" value="5"/>
</dbReference>
<dbReference type="InterPro" id="IPR005792">
    <property type="entry name" value="Prot_disulphide_isomerase"/>
</dbReference>
<dbReference type="GO" id="GO:0003756">
    <property type="term" value="F:protein disulfide isomerase activity"/>
    <property type="evidence" value="ECO:0007669"/>
    <property type="project" value="UniProtKB-EC"/>
</dbReference>
<feature type="domain" description="Thioredoxin" evidence="14">
    <location>
        <begin position="153"/>
        <end position="295"/>
    </location>
</feature>
<keyword evidence="6" id="KW-0677">Repeat</keyword>